<dbReference type="EMBL" id="BKAJ01000131">
    <property type="protein sequence ID" value="GEP59425.1"/>
    <property type="molecule type" value="Genomic_DNA"/>
</dbReference>
<dbReference type="AlphaFoldDB" id="A0A512NKG8"/>
<evidence type="ECO:0000313" key="7">
    <source>
        <dbReference type="EMBL" id="GEP59425.1"/>
    </source>
</evidence>
<dbReference type="GO" id="GO:0005737">
    <property type="term" value="C:cytoplasm"/>
    <property type="evidence" value="ECO:0007669"/>
    <property type="project" value="TreeGrafter"/>
</dbReference>
<dbReference type="InterPro" id="IPR004659">
    <property type="entry name" value="RNase_E/G"/>
</dbReference>
<protein>
    <submittedName>
        <fullName evidence="7">Ribonuclease G</fullName>
    </submittedName>
</protein>
<sequence length="394" mass="43294">MSRIDRLICHVLPNAFLMALVADGRLAELQIVRRDKPTRVESVFLGRLERMMPELDAAFVDIGIGRSGFLRAEDRAGIDDWPPPGAPLLVQVRNDGEGDKGPRLSMNLAVTGRYLVYHPVGAGVSFSRRIEGESERERLRRHVEGLLEGGIVLRTAAAGAGAEVLRADAGQIMERWEQLRRHAFDAQPPADLTARMPGERDPVTRALRDHGATLEEVILDDRGMARALQDELDRLGEKIRVRWHNGPMPAFDIDDVEGQIDTALAPRIVLESGVEVLFEPGETLTAVDVDSGSAGSRQGRAPRRPVEVNLEAAPAIAQQLRLRNLAGAVVIDFVTMRSTYDRDKVQAALAEALAEDPVPTQLYGFTRLGHFELTRARRGATLAAQLEALQKADD</sequence>
<accession>A0A512NKG8</accession>
<feature type="domain" description="RNA-binding protein AU-1/Ribonuclease E/G" evidence="6">
    <location>
        <begin position="110"/>
        <end position="377"/>
    </location>
</feature>
<dbReference type="PANTHER" id="PTHR30001">
    <property type="entry name" value="RIBONUCLEASE"/>
    <property type="match status" value="1"/>
</dbReference>
<keyword evidence="2" id="KW-0479">Metal-binding</keyword>
<evidence type="ECO:0000256" key="5">
    <source>
        <dbReference type="ARBA" id="ARBA00022884"/>
    </source>
</evidence>
<dbReference type="Proteomes" id="UP000321058">
    <property type="component" value="Unassembled WGS sequence"/>
</dbReference>
<dbReference type="PANTHER" id="PTHR30001:SF0">
    <property type="entry name" value="RIBONUCLEASE G"/>
    <property type="match status" value="1"/>
</dbReference>
<evidence type="ECO:0000256" key="1">
    <source>
        <dbReference type="ARBA" id="ARBA00001946"/>
    </source>
</evidence>
<dbReference type="GO" id="GO:0004540">
    <property type="term" value="F:RNA nuclease activity"/>
    <property type="evidence" value="ECO:0007669"/>
    <property type="project" value="InterPro"/>
</dbReference>
<evidence type="ECO:0000256" key="2">
    <source>
        <dbReference type="ARBA" id="ARBA00022723"/>
    </source>
</evidence>
<dbReference type="GO" id="GO:0016787">
    <property type="term" value="F:hydrolase activity"/>
    <property type="evidence" value="ECO:0007669"/>
    <property type="project" value="UniProtKB-KW"/>
</dbReference>
<keyword evidence="3" id="KW-0378">Hydrolase</keyword>
<dbReference type="InterPro" id="IPR012340">
    <property type="entry name" value="NA-bd_OB-fold"/>
</dbReference>
<dbReference type="RefSeq" id="WP_147154807.1">
    <property type="nucleotide sequence ID" value="NZ_BKAJ01000131.1"/>
</dbReference>
<dbReference type="Gene3D" id="2.40.50.140">
    <property type="entry name" value="Nucleic acid-binding proteins"/>
    <property type="match status" value="1"/>
</dbReference>
<keyword evidence="4" id="KW-0460">Magnesium</keyword>
<dbReference type="GO" id="GO:0006364">
    <property type="term" value="P:rRNA processing"/>
    <property type="evidence" value="ECO:0007669"/>
    <property type="project" value="TreeGrafter"/>
</dbReference>
<keyword evidence="5" id="KW-0694">RNA-binding</keyword>
<dbReference type="OrthoDB" id="9804278at2"/>
<dbReference type="Pfam" id="PF10150">
    <property type="entry name" value="RNase_E_G"/>
    <property type="match status" value="1"/>
</dbReference>
<evidence type="ECO:0000256" key="3">
    <source>
        <dbReference type="ARBA" id="ARBA00022801"/>
    </source>
</evidence>
<dbReference type="GO" id="GO:0003723">
    <property type="term" value="F:RNA binding"/>
    <property type="evidence" value="ECO:0007669"/>
    <property type="project" value="UniProtKB-KW"/>
</dbReference>
<dbReference type="SUPFAM" id="SSF50249">
    <property type="entry name" value="Nucleic acid-binding proteins"/>
    <property type="match status" value="1"/>
</dbReference>
<keyword evidence="8" id="KW-1185">Reference proteome</keyword>
<evidence type="ECO:0000259" key="6">
    <source>
        <dbReference type="Pfam" id="PF10150"/>
    </source>
</evidence>
<gene>
    <name evidence="7" type="ORF">RSO01_65910</name>
</gene>
<comment type="caution">
    <text evidence="7">The sequence shown here is derived from an EMBL/GenBank/DDBJ whole genome shotgun (WGS) entry which is preliminary data.</text>
</comment>
<name>A0A512NKG8_9HYPH</name>
<proteinExistence type="predicted"/>
<dbReference type="GO" id="GO:0046872">
    <property type="term" value="F:metal ion binding"/>
    <property type="evidence" value="ECO:0007669"/>
    <property type="project" value="UniProtKB-KW"/>
</dbReference>
<evidence type="ECO:0000256" key="4">
    <source>
        <dbReference type="ARBA" id="ARBA00022842"/>
    </source>
</evidence>
<dbReference type="CDD" id="cd04453">
    <property type="entry name" value="S1_RNase_E"/>
    <property type="match status" value="1"/>
</dbReference>
<comment type="cofactor">
    <cofactor evidence="1">
        <name>Mg(2+)</name>
        <dbReference type="ChEBI" id="CHEBI:18420"/>
    </cofactor>
</comment>
<evidence type="ECO:0000313" key="8">
    <source>
        <dbReference type="Proteomes" id="UP000321058"/>
    </source>
</evidence>
<organism evidence="7 8">
    <name type="scientific">Reyranella soli</name>
    <dbReference type="NCBI Taxonomy" id="1230389"/>
    <lineage>
        <taxon>Bacteria</taxon>
        <taxon>Pseudomonadati</taxon>
        <taxon>Pseudomonadota</taxon>
        <taxon>Alphaproteobacteria</taxon>
        <taxon>Hyphomicrobiales</taxon>
        <taxon>Reyranellaceae</taxon>
        <taxon>Reyranella</taxon>
    </lineage>
</organism>
<dbReference type="InterPro" id="IPR019307">
    <property type="entry name" value="RNA-bd_AU-1/RNase_E/G"/>
</dbReference>
<reference evidence="7 8" key="1">
    <citation type="submission" date="2019-07" db="EMBL/GenBank/DDBJ databases">
        <title>Whole genome shotgun sequence of Reyranella soli NBRC 108950.</title>
        <authorList>
            <person name="Hosoyama A."/>
            <person name="Uohara A."/>
            <person name="Ohji S."/>
            <person name="Ichikawa N."/>
        </authorList>
    </citation>
    <scope>NUCLEOTIDE SEQUENCE [LARGE SCALE GENOMIC DNA]</scope>
    <source>
        <strain evidence="7 8">NBRC 108950</strain>
    </source>
</reference>